<organism evidence="1 2">
    <name type="scientific">Riccia fluitans</name>
    <dbReference type="NCBI Taxonomy" id="41844"/>
    <lineage>
        <taxon>Eukaryota</taxon>
        <taxon>Viridiplantae</taxon>
        <taxon>Streptophyta</taxon>
        <taxon>Embryophyta</taxon>
        <taxon>Marchantiophyta</taxon>
        <taxon>Marchantiopsida</taxon>
        <taxon>Marchantiidae</taxon>
        <taxon>Marchantiales</taxon>
        <taxon>Ricciaceae</taxon>
        <taxon>Riccia</taxon>
    </lineage>
</organism>
<name>A0ABD1YNR9_9MARC</name>
<dbReference type="Proteomes" id="UP001605036">
    <property type="component" value="Unassembled WGS sequence"/>
</dbReference>
<evidence type="ECO:0000313" key="1">
    <source>
        <dbReference type="EMBL" id="KAL2632411.1"/>
    </source>
</evidence>
<keyword evidence="2" id="KW-1185">Reference proteome</keyword>
<dbReference type="EMBL" id="JBHFFA010000004">
    <property type="protein sequence ID" value="KAL2632411.1"/>
    <property type="molecule type" value="Genomic_DNA"/>
</dbReference>
<accession>A0ABD1YNR9</accession>
<proteinExistence type="predicted"/>
<sequence length="78" mass="9010">MTGDSFTDLYKDKLVLREDLAERKVILALLDRPVKEEDNRRLEMMPEMKNLETIVKDMAKEKAPGEDGITIEVLLVTF</sequence>
<dbReference type="AlphaFoldDB" id="A0ABD1YNR9"/>
<reference evidence="1 2" key="1">
    <citation type="submission" date="2024-09" db="EMBL/GenBank/DDBJ databases">
        <title>Chromosome-scale assembly of Riccia fluitans.</title>
        <authorList>
            <person name="Paukszto L."/>
            <person name="Sawicki J."/>
            <person name="Karawczyk K."/>
            <person name="Piernik-Szablinska J."/>
            <person name="Szczecinska M."/>
            <person name="Mazdziarz M."/>
        </authorList>
    </citation>
    <scope>NUCLEOTIDE SEQUENCE [LARGE SCALE GENOMIC DNA]</scope>
    <source>
        <strain evidence="1">Rf_01</strain>
        <tissue evidence="1">Aerial parts of the thallus</tissue>
    </source>
</reference>
<evidence type="ECO:0000313" key="2">
    <source>
        <dbReference type="Proteomes" id="UP001605036"/>
    </source>
</evidence>
<protein>
    <submittedName>
        <fullName evidence="1">Uncharacterized protein</fullName>
    </submittedName>
</protein>
<gene>
    <name evidence="1" type="ORF">R1flu_017097</name>
</gene>
<comment type="caution">
    <text evidence="1">The sequence shown here is derived from an EMBL/GenBank/DDBJ whole genome shotgun (WGS) entry which is preliminary data.</text>
</comment>